<dbReference type="OrthoDB" id="427960at2759"/>
<feature type="domain" description="CCHC-type" evidence="3">
    <location>
        <begin position="44"/>
        <end position="57"/>
    </location>
</feature>
<feature type="region of interest" description="Disordered" evidence="2">
    <location>
        <begin position="484"/>
        <end position="504"/>
    </location>
</feature>
<name>A0A6J0MMW9_RAPSA</name>
<evidence type="ECO:0000313" key="4">
    <source>
        <dbReference type="Proteomes" id="UP000504610"/>
    </source>
</evidence>
<evidence type="ECO:0000256" key="1">
    <source>
        <dbReference type="PROSITE-ProRule" id="PRU00047"/>
    </source>
</evidence>
<proteinExistence type="predicted"/>
<dbReference type="PANTHER" id="PTHR46978:SF4">
    <property type="entry name" value="CCHC-TYPE DOMAIN-CONTAINING PROTEIN"/>
    <property type="match status" value="1"/>
</dbReference>
<keyword evidence="1" id="KW-0862">Zinc</keyword>
<evidence type="ECO:0000313" key="5">
    <source>
        <dbReference type="RefSeq" id="XP_018473852.2"/>
    </source>
</evidence>
<organism evidence="4 5">
    <name type="scientific">Raphanus sativus</name>
    <name type="common">Radish</name>
    <name type="synonym">Raphanus raphanistrum var. sativus</name>
    <dbReference type="NCBI Taxonomy" id="3726"/>
    <lineage>
        <taxon>Eukaryota</taxon>
        <taxon>Viridiplantae</taxon>
        <taxon>Streptophyta</taxon>
        <taxon>Embryophyta</taxon>
        <taxon>Tracheophyta</taxon>
        <taxon>Spermatophyta</taxon>
        <taxon>Magnoliopsida</taxon>
        <taxon>eudicotyledons</taxon>
        <taxon>Gunneridae</taxon>
        <taxon>Pentapetalae</taxon>
        <taxon>rosids</taxon>
        <taxon>malvids</taxon>
        <taxon>Brassicales</taxon>
        <taxon>Brassicaceae</taxon>
        <taxon>Brassiceae</taxon>
        <taxon>Raphanus</taxon>
    </lineage>
</organism>
<feature type="compositionally biased region" description="Basic and acidic residues" evidence="2">
    <location>
        <begin position="138"/>
        <end position="153"/>
    </location>
</feature>
<dbReference type="Proteomes" id="UP000504610">
    <property type="component" value="Unplaced"/>
</dbReference>
<feature type="region of interest" description="Disordered" evidence="2">
    <location>
        <begin position="98"/>
        <end position="200"/>
    </location>
</feature>
<dbReference type="KEGG" id="rsz:108845082"/>
<accession>A0A6J0MMW9</accession>
<dbReference type="GeneID" id="108845082"/>
<keyword evidence="1" id="KW-0479">Metal-binding</keyword>
<dbReference type="RefSeq" id="XP_018473852.2">
    <property type="nucleotide sequence ID" value="XM_018618350.2"/>
</dbReference>
<dbReference type="GO" id="GO:0003676">
    <property type="term" value="F:nucleic acid binding"/>
    <property type="evidence" value="ECO:0007669"/>
    <property type="project" value="InterPro"/>
</dbReference>
<dbReference type="GO" id="GO:0008270">
    <property type="term" value="F:zinc ion binding"/>
    <property type="evidence" value="ECO:0007669"/>
    <property type="project" value="UniProtKB-KW"/>
</dbReference>
<reference evidence="5" key="1">
    <citation type="submission" date="2025-08" db="UniProtKB">
        <authorList>
            <consortium name="RefSeq"/>
        </authorList>
    </citation>
    <scope>IDENTIFICATION</scope>
    <source>
        <tissue evidence="5">Leaf</tissue>
    </source>
</reference>
<evidence type="ECO:0000259" key="3">
    <source>
        <dbReference type="PROSITE" id="PS50158"/>
    </source>
</evidence>
<feature type="region of interest" description="Disordered" evidence="2">
    <location>
        <begin position="216"/>
        <end position="236"/>
    </location>
</feature>
<keyword evidence="1" id="KW-0863">Zinc-finger</keyword>
<dbReference type="InterPro" id="IPR001878">
    <property type="entry name" value="Znf_CCHC"/>
</dbReference>
<keyword evidence="4" id="KW-1185">Reference proteome</keyword>
<dbReference type="PANTHER" id="PTHR46978">
    <property type="entry name" value="ZINC KNUCKLE (CCHC-TYPE) FAMILY PROTEIN"/>
    <property type="match status" value="1"/>
</dbReference>
<dbReference type="AlphaFoldDB" id="A0A6J0MMW9"/>
<dbReference type="PROSITE" id="PS50158">
    <property type="entry name" value="ZF_CCHC"/>
    <property type="match status" value="1"/>
</dbReference>
<protein>
    <submittedName>
        <fullName evidence="5">Uncharacterized protein LOC108845082</fullName>
    </submittedName>
</protein>
<gene>
    <name evidence="5" type="primary">LOC108845082</name>
</gene>
<sequence>MGLCKYEYTEDNLKSVQSYVCKRFGHLCSVEPCDSPPSLWAVSCFRCGQLGHTGLSCGRYIEGSPEILSEFDRIKEAENKKKHGEKALATCAANHADLEKEKKKKKQRLDGERVSIVIEDSTPHESNRTMMKKKKRKNDGNLENHSTLHESNGKTKKNNVELEPSFTTHESNRKKKKTKKVKGEQPPIEEKPNLRSGWITEDLEENPFHRGKIRRLSSPTAASGQDHHTLPVSQPDSSFEYDRHLWGPPPSRLWHHDYPPTSPIAPLDHSHHRLPATPPGHYHRSPTLSSSGPYMDSLSTVPCGGHHRYSSFESNRLLLDPPFSSLRQSYYSPTSPTAPSGHDHHLLPLTPLGHSHRLLIFSSGEHHTNSLLTIPPHGENHRDSSFEYDGRHLDPPISRWQPYHQFTSPITPAGHNHHMLPSTYLDRNHMLSSTYEGHNQRAPTFNSCGPYPSPLSSTQYGGNHRNSPFESNGHLSGPLTSRWHPYYPPTSSHHHHHHQQQQNIYGRATSRYDPPHHYIEFSGS</sequence>
<evidence type="ECO:0000256" key="2">
    <source>
        <dbReference type="SAM" id="MobiDB-lite"/>
    </source>
</evidence>